<feature type="compositionally biased region" description="Low complexity" evidence="1">
    <location>
        <begin position="34"/>
        <end position="45"/>
    </location>
</feature>
<dbReference type="Gene3D" id="3.80.10.10">
    <property type="entry name" value="Ribonuclease Inhibitor"/>
    <property type="match status" value="1"/>
</dbReference>
<evidence type="ECO:0000313" key="2">
    <source>
        <dbReference type="EMBL" id="KAK9424546.1"/>
    </source>
</evidence>
<organism evidence="2 3">
    <name type="scientific">Seiridium unicorne</name>
    <dbReference type="NCBI Taxonomy" id="138068"/>
    <lineage>
        <taxon>Eukaryota</taxon>
        <taxon>Fungi</taxon>
        <taxon>Dikarya</taxon>
        <taxon>Ascomycota</taxon>
        <taxon>Pezizomycotina</taxon>
        <taxon>Sordariomycetes</taxon>
        <taxon>Xylariomycetidae</taxon>
        <taxon>Amphisphaeriales</taxon>
        <taxon>Sporocadaceae</taxon>
        <taxon>Seiridium</taxon>
    </lineage>
</organism>
<feature type="compositionally biased region" description="Basic residues" evidence="1">
    <location>
        <begin position="17"/>
        <end position="28"/>
    </location>
</feature>
<name>A0ABR2VCI4_9PEZI</name>
<dbReference type="InterPro" id="IPR032675">
    <property type="entry name" value="LRR_dom_sf"/>
</dbReference>
<gene>
    <name evidence="2" type="ORF">SUNI508_03422</name>
</gene>
<dbReference type="EMBL" id="JARVKF010000035">
    <property type="protein sequence ID" value="KAK9424546.1"/>
    <property type="molecule type" value="Genomic_DNA"/>
</dbReference>
<evidence type="ECO:0000256" key="1">
    <source>
        <dbReference type="SAM" id="MobiDB-lite"/>
    </source>
</evidence>
<feature type="region of interest" description="Disordered" evidence="1">
    <location>
        <begin position="656"/>
        <end position="677"/>
    </location>
</feature>
<feature type="compositionally biased region" description="Acidic residues" evidence="1">
    <location>
        <begin position="60"/>
        <end position="72"/>
    </location>
</feature>
<reference evidence="2 3" key="1">
    <citation type="journal article" date="2024" name="J. Plant Pathol.">
        <title>Sequence and assembly of the genome of Seiridium unicorne, isolate CBS 538.82, causal agent of cypress canker disease.</title>
        <authorList>
            <person name="Scali E."/>
            <person name="Rocca G.D."/>
            <person name="Danti R."/>
            <person name="Garbelotto M."/>
            <person name="Barberini S."/>
            <person name="Baroncelli R."/>
            <person name="Emiliani G."/>
        </authorList>
    </citation>
    <scope>NUCLEOTIDE SEQUENCE [LARGE SCALE GENOMIC DNA]</scope>
    <source>
        <strain evidence="2 3">BM-138-508</strain>
    </source>
</reference>
<keyword evidence="3" id="KW-1185">Reference proteome</keyword>
<dbReference type="Proteomes" id="UP001408356">
    <property type="component" value="Unassembled WGS sequence"/>
</dbReference>
<comment type="caution">
    <text evidence="2">The sequence shown here is derived from an EMBL/GenBank/DDBJ whole genome shotgun (WGS) entry which is preliminary data.</text>
</comment>
<accession>A0ABR2VCI4</accession>
<sequence length="726" mass="82674">MDSDDYSDASPSQPSRRMPRRAAKHKGPARLTRSSVVHLSQSSASDEQASFDEESHPSDDSDGTEEGEEDDFVVARGGQKRKPSQLLTAASKRPRRMKKSSKLDRSPPTPRRKARSRKSPAKSSIQKTSRGTDEQVIVVLKGDWQSLPYMVWENIFDFLAAPIGDLNAHREDVSIAVQTLRNATRASKILVEPALTARYRCVHLGAFTNAQDLSTTLELDSEQTALKMRYRSKIETLRVEVGDTLSKKVQGQYVTSWDLIRNLPRLHDIELYHKHDLAYTRDELEANVRWKYPDDLFDALAFVPNESRTDDYAKDSPTKLRSWTWSSRLAGESCSLEKLAQIHQTPSFITLRKLKFINYQVPSLSTKVGDEGALAIDLPEIQKLAAAICALPNLEYLAFKSSTMVNGHLLSLLPKNLKHLELHDCYDVTAEALRDFLLTHGRWMQRLTLDHCRALSLGFLTVLKDACPNLTHLSMNLKYYRYIESWPDNEPDYDELLEPDQVPTWPRTLQYLNIQPIRWVGRSLVESATTFLNSLTSSAAALPNLRYIALKNSINISRPERYRLRDTWIPRMENVFKRLSADPRPVPWAKFVIPIQAVTRETTSDVVAAPARRSNRIAEQPSLLDAAVDEVAETSQREKAVVLRIRKETKRLRLSRRSYHADNEGSDDELSATGSGHTPAAPFFRQRLCDVVDIQIDNQKLSEYHFTEQDFIDTPNDDDEDEEYLD</sequence>
<dbReference type="SUPFAM" id="SSF52047">
    <property type="entry name" value="RNI-like"/>
    <property type="match status" value="1"/>
</dbReference>
<evidence type="ECO:0000313" key="3">
    <source>
        <dbReference type="Proteomes" id="UP001408356"/>
    </source>
</evidence>
<feature type="compositionally biased region" description="Basic residues" evidence="1">
    <location>
        <begin position="110"/>
        <end position="120"/>
    </location>
</feature>
<proteinExistence type="predicted"/>
<feature type="region of interest" description="Disordered" evidence="1">
    <location>
        <begin position="1"/>
        <end position="132"/>
    </location>
</feature>
<protein>
    <submittedName>
        <fullName evidence="2">Uncharacterized protein</fullName>
    </submittedName>
</protein>